<dbReference type="InterPro" id="IPR036772">
    <property type="entry name" value="SRCR-like_dom_sf"/>
</dbReference>
<dbReference type="PANTHER" id="PTHR24252:SF27">
    <property type="entry name" value="TRANSMEMBRANE PROTEASE SERINE 3-LIKE"/>
    <property type="match status" value="1"/>
</dbReference>
<dbReference type="AlphaFoldDB" id="A0A401T116"/>
<dbReference type="OrthoDB" id="6380398at2759"/>
<accession>A0A401T116</accession>
<evidence type="ECO:0000256" key="5">
    <source>
        <dbReference type="ARBA" id="ARBA00023180"/>
    </source>
</evidence>
<keyword evidence="1" id="KW-0645">Protease</keyword>
<feature type="domain" description="Peptidase S1" evidence="7">
    <location>
        <begin position="151"/>
        <end position="371"/>
    </location>
</feature>
<dbReference type="FunFam" id="2.40.10.10:FF:000003">
    <property type="entry name" value="Transmembrane serine protease 3"/>
    <property type="match status" value="1"/>
</dbReference>
<dbReference type="InterPro" id="IPR009003">
    <property type="entry name" value="Peptidase_S1_PA"/>
</dbReference>
<evidence type="ECO:0000259" key="8">
    <source>
        <dbReference type="PROSITE" id="PS50287"/>
    </source>
</evidence>
<dbReference type="Gene3D" id="3.10.250.10">
    <property type="entry name" value="SRCR-like domain"/>
    <property type="match status" value="1"/>
</dbReference>
<keyword evidence="3" id="KW-0720">Serine protease</keyword>
<dbReference type="EMBL" id="BEZZ01000813">
    <property type="protein sequence ID" value="GCC36324.1"/>
    <property type="molecule type" value="Genomic_DNA"/>
</dbReference>
<dbReference type="SUPFAM" id="SSF50494">
    <property type="entry name" value="Trypsin-like serine proteases"/>
    <property type="match status" value="1"/>
</dbReference>
<dbReference type="PROSITE" id="PS00135">
    <property type="entry name" value="TRYPSIN_SER"/>
    <property type="match status" value="1"/>
</dbReference>
<proteinExistence type="predicted"/>
<comment type="caution">
    <text evidence="6">Lacks conserved residue(s) required for the propagation of feature annotation.</text>
</comment>
<dbReference type="STRING" id="137246.A0A401T116"/>
<dbReference type="CDD" id="cd00190">
    <property type="entry name" value="Tryp_SPc"/>
    <property type="match status" value="1"/>
</dbReference>
<dbReference type="InterPro" id="IPR001254">
    <property type="entry name" value="Trypsin_dom"/>
</dbReference>
<dbReference type="Pfam" id="PF00089">
    <property type="entry name" value="Trypsin"/>
    <property type="match status" value="1"/>
</dbReference>
<protein>
    <recommendedName>
        <fullName evidence="11">SRCR domain-containing protein</fullName>
    </recommendedName>
</protein>
<dbReference type="OMA" id="FNEMTQP"/>
<keyword evidence="5" id="KW-0325">Glycoprotein</keyword>
<evidence type="ECO:0000259" key="7">
    <source>
        <dbReference type="PROSITE" id="PS50240"/>
    </source>
</evidence>
<dbReference type="InterPro" id="IPR001314">
    <property type="entry name" value="Peptidase_S1A"/>
</dbReference>
<name>A0A401T116_CHIPU</name>
<evidence type="ECO:0008006" key="11">
    <source>
        <dbReference type="Google" id="ProtNLM"/>
    </source>
</evidence>
<feature type="domain" description="SRCR" evidence="8">
    <location>
        <begin position="23"/>
        <end position="139"/>
    </location>
</feature>
<dbReference type="InterPro" id="IPR033116">
    <property type="entry name" value="TRYPSIN_SER"/>
</dbReference>
<dbReference type="GO" id="GO:0006508">
    <property type="term" value="P:proteolysis"/>
    <property type="evidence" value="ECO:0007669"/>
    <property type="project" value="UniProtKB-KW"/>
</dbReference>
<evidence type="ECO:0000256" key="6">
    <source>
        <dbReference type="PROSITE-ProRule" id="PRU00196"/>
    </source>
</evidence>
<sequence length="456" mass="50446">MSEPAHTIDEQQFPGILLHQLGLKIFAGEQLLPIAYPVGSRLRVSGKSSVVQIYSGGTWRTVCWDGWNAVHGTAACKQLGYSSYINSTELPIASIEEQLKHNFVEVNFSQHRTDGPRIQMVVPLSTECSSGKVTSLKCLECGSRPQYTSRIVGGNVSVVGHWPWQASLHFDGQHLCGGSIIASQWIATAAHCVVEFIFLSSWKVYVGIVEQPLTDSSSYIVEKIIHHKKYKGRTYDYDIALIKLARPLMFNGQEFAEGTACWISGWGLTAEGDEISVSLMEAQVPLISNHVCSRPEIYYKRISSRMICAGYLQGGVDSCQGDSGGPLACKENSVWKLVGITSWGAGCANQNKPGVYARVTEYLDWIHKQMEVHAEEPGLCAHNVQLLCVPVFFSLPLHQSHFSDLMSKMLGCHLASTISICNHFDIKTPVYYSCWTLIRIMFPYQTSGRLDNKGSG</sequence>
<evidence type="ECO:0000256" key="2">
    <source>
        <dbReference type="ARBA" id="ARBA00022801"/>
    </source>
</evidence>
<dbReference type="GO" id="GO:0016020">
    <property type="term" value="C:membrane"/>
    <property type="evidence" value="ECO:0007669"/>
    <property type="project" value="InterPro"/>
</dbReference>
<dbReference type="PROSITE" id="PS50287">
    <property type="entry name" value="SRCR_2"/>
    <property type="match status" value="1"/>
</dbReference>
<organism evidence="9 10">
    <name type="scientific">Chiloscyllium punctatum</name>
    <name type="common">Brownbanded bambooshark</name>
    <name type="synonym">Hemiscyllium punctatum</name>
    <dbReference type="NCBI Taxonomy" id="137246"/>
    <lineage>
        <taxon>Eukaryota</taxon>
        <taxon>Metazoa</taxon>
        <taxon>Chordata</taxon>
        <taxon>Craniata</taxon>
        <taxon>Vertebrata</taxon>
        <taxon>Chondrichthyes</taxon>
        <taxon>Elasmobranchii</taxon>
        <taxon>Galeomorphii</taxon>
        <taxon>Galeoidea</taxon>
        <taxon>Orectolobiformes</taxon>
        <taxon>Hemiscylliidae</taxon>
        <taxon>Chiloscyllium</taxon>
    </lineage>
</organism>
<comment type="caution">
    <text evidence="9">The sequence shown here is derived from an EMBL/GenBank/DDBJ whole genome shotgun (WGS) entry which is preliminary data.</text>
</comment>
<evidence type="ECO:0000256" key="1">
    <source>
        <dbReference type="ARBA" id="ARBA00022670"/>
    </source>
</evidence>
<dbReference type="Pfam" id="PF15494">
    <property type="entry name" value="SRCR_2"/>
    <property type="match status" value="1"/>
</dbReference>
<dbReference type="SMART" id="SM00202">
    <property type="entry name" value="SR"/>
    <property type="match status" value="1"/>
</dbReference>
<dbReference type="InterPro" id="IPR001190">
    <property type="entry name" value="SRCR"/>
</dbReference>
<keyword evidence="2" id="KW-0378">Hydrolase</keyword>
<dbReference type="PROSITE" id="PS50240">
    <property type="entry name" value="TRYPSIN_DOM"/>
    <property type="match status" value="1"/>
</dbReference>
<evidence type="ECO:0000256" key="4">
    <source>
        <dbReference type="ARBA" id="ARBA00023157"/>
    </source>
</evidence>
<dbReference type="GO" id="GO:0004252">
    <property type="term" value="F:serine-type endopeptidase activity"/>
    <property type="evidence" value="ECO:0007669"/>
    <property type="project" value="InterPro"/>
</dbReference>
<reference evidence="9 10" key="1">
    <citation type="journal article" date="2018" name="Nat. Ecol. Evol.">
        <title>Shark genomes provide insights into elasmobranch evolution and the origin of vertebrates.</title>
        <authorList>
            <person name="Hara Y"/>
            <person name="Yamaguchi K"/>
            <person name="Onimaru K"/>
            <person name="Kadota M"/>
            <person name="Koyanagi M"/>
            <person name="Keeley SD"/>
            <person name="Tatsumi K"/>
            <person name="Tanaka K"/>
            <person name="Motone F"/>
            <person name="Kageyama Y"/>
            <person name="Nozu R"/>
            <person name="Adachi N"/>
            <person name="Nishimura O"/>
            <person name="Nakagawa R"/>
            <person name="Tanegashima C"/>
            <person name="Kiyatake I"/>
            <person name="Matsumoto R"/>
            <person name="Murakumo K"/>
            <person name="Nishida K"/>
            <person name="Terakita A"/>
            <person name="Kuratani S"/>
            <person name="Sato K"/>
            <person name="Hyodo S Kuraku.S."/>
        </authorList>
    </citation>
    <scope>NUCLEOTIDE SEQUENCE [LARGE SCALE GENOMIC DNA]</scope>
</reference>
<evidence type="ECO:0000256" key="3">
    <source>
        <dbReference type="ARBA" id="ARBA00022825"/>
    </source>
</evidence>
<gene>
    <name evidence="9" type="ORF">chiPu_0014818</name>
</gene>
<dbReference type="Proteomes" id="UP000287033">
    <property type="component" value="Unassembled WGS sequence"/>
</dbReference>
<dbReference type="SMART" id="SM00020">
    <property type="entry name" value="Tryp_SPc"/>
    <property type="match status" value="1"/>
</dbReference>
<dbReference type="Gene3D" id="2.40.10.10">
    <property type="entry name" value="Trypsin-like serine proteases"/>
    <property type="match status" value="1"/>
</dbReference>
<dbReference type="SUPFAM" id="SSF56487">
    <property type="entry name" value="SRCR-like"/>
    <property type="match status" value="1"/>
</dbReference>
<evidence type="ECO:0000313" key="9">
    <source>
        <dbReference type="EMBL" id="GCC36324.1"/>
    </source>
</evidence>
<dbReference type="InterPro" id="IPR043504">
    <property type="entry name" value="Peptidase_S1_PA_chymotrypsin"/>
</dbReference>
<keyword evidence="10" id="KW-1185">Reference proteome</keyword>
<keyword evidence="4" id="KW-1015">Disulfide bond</keyword>
<evidence type="ECO:0000313" key="10">
    <source>
        <dbReference type="Proteomes" id="UP000287033"/>
    </source>
</evidence>
<dbReference type="PRINTS" id="PR00722">
    <property type="entry name" value="CHYMOTRYPSIN"/>
</dbReference>
<dbReference type="PANTHER" id="PTHR24252">
    <property type="entry name" value="ACROSIN-RELATED"/>
    <property type="match status" value="1"/>
</dbReference>